<name>A0A402AIN3_9CHLR</name>
<evidence type="ECO:0000313" key="2">
    <source>
        <dbReference type="Proteomes" id="UP000287188"/>
    </source>
</evidence>
<dbReference type="Proteomes" id="UP000287188">
    <property type="component" value="Unassembled WGS sequence"/>
</dbReference>
<sequence length="53" mass="5998">MSVYIETCQENEVYFNEDRENAKTHTSYSFKALAAKKAAPADLIEGSKKRKGK</sequence>
<organism evidence="1 2">
    <name type="scientific">Dictyobacter kobayashii</name>
    <dbReference type="NCBI Taxonomy" id="2014872"/>
    <lineage>
        <taxon>Bacteria</taxon>
        <taxon>Bacillati</taxon>
        <taxon>Chloroflexota</taxon>
        <taxon>Ktedonobacteria</taxon>
        <taxon>Ktedonobacterales</taxon>
        <taxon>Dictyobacteraceae</taxon>
        <taxon>Dictyobacter</taxon>
    </lineage>
</organism>
<proteinExistence type="predicted"/>
<gene>
    <name evidence="1" type="ORF">KDK_27910</name>
</gene>
<comment type="caution">
    <text evidence="1">The sequence shown here is derived from an EMBL/GenBank/DDBJ whole genome shotgun (WGS) entry which is preliminary data.</text>
</comment>
<reference evidence="2" key="1">
    <citation type="submission" date="2018-12" db="EMBL/GenBank/DDBJ databases">
        <title>Tengunoibacter tsumagoiensis gen. nov., sp. nov., Dictyobacter kobayashii sp. nov., D. alpinus sp. nov., and D. joshuensis sp. nov. and description of Dictyobacteraceae fam. nov. within the order Ktedonobacterales isolated from Tengu-no-mugimeshi.</title>
        <authorList>
            <person name="Wang C.M."/>
            <person name="Zheng Y."/>
            <person name="Sakai Y."/>
            <person name="Toyoda A."/>
            <person name="Minakuchi Y."/>
            <person name="Abe K."/>
            <person name="Yokota A."/>
            <person name="Yabe S."/>
        </authorList>
    </citation>
    <scope>NUCLEOTIDE SEQUENCE [LARGE SCALE GENOMIC DNA]</scope>
    <source>
        <strain evidence="2">Uno11</strain>
    </source>
</reference>
<evidence type="ECO:0000313" key="1">
    <source>
        <dbReference type="EMBL" id="GCE18991.1"/>
    </source>
</evidence>
<dbReference type="AlphaFoldDB" id="A0A402AIN3"/>
<dbReference type="EMBL" id="BIFS01000001">
    <property type="protein sequence ID" value="GCE18991.1"/>
    <property type="molecule type" value="Genomic_DNA"/>
</dbReference>
<protein>
    <submittedName>
        <fullName evidence="1">Uncharacterized protein</fullName>
    </submittedName>
</protein>
<keyword evidence="2" id="KW-1185">Reference proteome</keyword>
<accession>A0A402AIN3</accession>